<comment type="similarity">
    <text evidence="2 10">Belongs to the ARV1 family.</text>
</comment>
<name>I2H7M3_HENB6</name>
<dbReference type="EMBL" id="HE806323">
    <property type="protein sequence ID" value="CCH62375.1"/>
    <property type="molecule type" value="Genomic_DNA"/>
</dbReference>
<dbReference type="GO" id="GO:0006506">
    <property type="term" value="P:GPI anchor biosynthetic process"/>
    <property type="evidence" value="ECO:0007669"/>
    <property type="project" value="EnsemblFungi"/>
</dbReference>
<comment type="function">
    <text evidence="10">Mediator of sterol homeostasis involved in sterol uptake, trafficking and distribution into membranes.</text>
</comment>
<dbReference type="GO" id="GO:0032366">
    <property type="term" value="P:intracellular sterol transport"/>
    <property type="evidence" value="ECO:0007669"/>
    <property type="project" value="UniProtKB-UniRule"/>
</dbReference>
<dbReference type="GO" id="GO:0005789">
    <property type="term" value="C:endoplasmic reticulum membrane"/>
    <property type="evidence" value="ECO:0007669"/>
    <property type="project" value="UniProtKB-SubCell"/>
</dbReference>
<dbReference type="PANTHER" id="PTHR14467:SF0">
    <property type="entry name" value="PROTEIN ARV1"/>
    <property type="match status" value="1"/>
</dbReference>
<keyword evidence="4 10" id="KW-0812">Transmembrane</keyword>
<dbReference type="KEGG" id="tbl:TBLA_0H00860"/>
<keyword evidence="7 10" id="KW-0445">Lipid transport</keyword>
<dbReference type="GO" id="GO:0032541">
    <property type="term" value="C:cortical endoplasmic reticulum"/>
    <property type="evidence" value="ECO:0007669"/>
    <property type="project" value="EnsemblFungi"/>
</dbReference>
<keyword evidence="3 10" id="KW-0813">Transport</keyword>
<evidence type="ECO:0000313" key="11">
    <source>
        <dbReference type="EMBL" id="CCH62375.1"/>
    </source>
</evidence>
<organism evidence="11 12">
    <name type="scientific">Henningerozyma blattae (strain ATCC 34711 / CBS 6284 / DSM 70876 / NBRC 10599 / NRRL Y-10934 / UCD 77-7)</name>
    <name type="common">Yeast</name>
    <name type="synonym">Tetrapisispora blattae</name>
    <dbReference type="NCBI Taxonomy" id="1071380"/>
    <lineage>
        <taxon>Eukaryota</taxon>
        <taxon>Fungi</taxon>
        <taxon>Dikarya</taxon>
        <taxon>Ascomycota</taxon>
        <taxon>Saccharomycotina</taxon>
        <taxon>Saccharomycetes</taxon>
        <taxon>Saccharomycetales</taxon>
        <taxon>Saccharomycetaceae</taxon>
        <taxon>Henningerozyma</taxon>
    </lineage>
</organism>
<dbReference type="GO" id="GO:0006897">
    <property type="term" value="P:endocytosis"/>
    <property type="evidence" value="ECO:0007669"/>
    <property type="project" value="EnsemblFungi"/>
</dbReference>
<dbReference type="AlphaFoldDB" id="I2H7M3"/>
<dbReference type="HOGENOM" id="CLU_057366_2_0_1"/>
<proteinExistence type="inferred from homology"/>
<feature type="transmembrane region" description="Helical" evidence="10">
    <location>
        <begin position="134"/>
        <end position="155"/>
    </location>
</feature>
<protein>
    <recommendedName>
        <fullName evidence="10">Protein ARV</fullName>
    </recommendedName>
</protein>
<dbReference type="OMA" id="MLDMNVK"/>
<dbReference type="Pfam" id="PF04161">
    <property type="entry name" value="Arv1"/>
    <property type="match status" value="1"/>
</dbReference>
<dbReference type="InParanoid" id="I2H7M3"/>
<evidence type="ECO:0000256" key="7">
    <source>
        <dbReference type="ARBA" id="ARBA00023055"/>
    </source>
</evidence>
<keyword evidence="5 10" id="KW-0256">Endoplasmic reticulum</keyword>
<evidence type="ECO:0000256" key="2">
    <source>
        <dbReference type="ARBA" id="ARBA00009187"/>
    </source>
</evidence>
<dbReference type="PANTHER" id="PTHR14467">
    <property type="entry name" value="ARV1"/>
    <property type="match status" value="1"/>
</dbReference>
<reference evidence="11 12" key="1">
    <citation type="journal article" date="2011" name="Proc. Natl. Acad. Sci. U.S.A.">
        <title>Evolutionary erosion of yeast sex chromosomes by mating-type switching accidents.</title>
        <authorList>
            <person name="Gordon J.L."/>
            <person name="Armisen D."/>
            <person name="Proux-Wera E."/>
            <person name="Oheigeartaigh S.S."/>
            <person name="Byrne K.P."/>
            <person name="Wolfe K.H."/>
        </authorList>
    </citation>
    <scope>NUCLEOTIDE SEQUENCE [LARGE SCALE GENOMIC DNA]</scope>
    <source>
        <strain evidence="12">ATCC 34711 / CBS 6284 / DSM 70876 / NBRC 10599 / NRRL Y-10934 / UCD 77-7</strain>
    </source>
</reference>
<dbReference type="OrthoDB" id="2192830at2759"/>
<keyword evidence="9 10" id="KW-0472">Membrane</keyword>
<feature type="transmembrane region" description="Helical" evidence="10">
    <location>
        <begin position="194"/>
        <end position="215"/>
    </location>
</feature>
<dbReference type="GO" id="GO:0000139">
    <property type="term" value="C:Golgi membrane"/>
    <property type="evidence" value="ECO:0007669"/>
    <property type="project" value="UniProtKB-SubCell"/>
</dbReference>
<evidence type="ECO:0000256" key="10">
    <source>
        <dbReference type="RuleBase" id="RU368065"/>
    </source>
</evidence>
<dbReference type="GO" id="GO:0035621">
    <property type="term" value="P:ER to Golgi ceramide transport"/>
    <property type="evidence" value="ECO:0007669"/>
    <property type="project" value="EnsemblFungi"/>
</dbReference>
<dbReference type="GeneID" id="14497532"/>
<dbReference type="eggNOG" id="KOG3134">
    <property type="taxonomic scope" value="Eukaryota"/>
</dbReference>
<dbReference type="Proteomes" id="UP000002866">
    <property type="component" value="Chromosome 8"/>
</dbReference>
<evidence type="ECO:0000256" key="8">
    <source>
        <dbReference type="ARBA" id="ARBA00023098"/>
    </source>
</evidence>
<dbReference type="RefSeq" id="XP_004181894.1">
    <property type="nucleotide sequence ID" value="XM_004181846.1"/>
</dbReference>
<accession>I2H7M3</accession>
<dbReference type="GO" id="GO:0035376">
    <property type="term" value="P:sterol import"/>
    <property type="evidence" value="ECO:0007669"/>
    <property type="project" value="EnsemblFungi"/>
</dbReference>
<dbReference type="STRING" id="1071380.I2H7M3"/>
<feature type="transmembrane region" description="Helical" evidence="10">
    <location>
        <begin position="222"/>
        <end position="244"/>
    </location>
</feature>
<keyword evidence="8 10" id="KW-0443">Lipid metabolism</keyword>
<dbReference type="GO" id="GO:0030148">
    <property type="term" value="P:sphingolipid biosynthetic process"/>
    <property type="evidence" value="ECO:0007669"/>
    <property type="project" value="EnsemblFungi"/>
</dbReference>
<keyword evidence="6 10" id="KW-1133">Transmembrane helix</keyword>
<evidence type="ECO:0000313" key="12">
    <source>
        <dbReference type="Proteomes" id="UP000002866"/>
    </source>
</evidence>
<comment type="subcellular location">
    <subcellularLocation>
        <location evidence="1 10">Endoplasmic reticulum membrane</location>
        <topology evidence="1 10">Multi-pass membrane protein</topology>
    </subcellularLocation>
    <subcellularLocation>
        <location evidence="10">Golgi apparatus membrane</location>
        <topology evidence="10">Multi-pass membrane protein</topology>
    </subcellularLocation>
</comment>
<keyword evidence="10" id="KW-0333">Golgi apparatus</keyword>
<keyword evidence="10" id="KW-0746">Sphingolipid metabolism</keyword>
<evidence type="ECO:0000256" key="3">
    <source>
        <dbReference type="ARBA" id="ARBA00022448"/>
    </source>
</evidence>
<keyword evidence="12" id="KW-1185">Reference proteome</keyword>
<gene>
    <name evidence="11" type="primary">TBLA0H00860</name>
    <name evidence="11" type="ORF">TBLA_0H00860</name>
</gene>
<dbReference type="FunCoup" id="I2H7M3">
    <property type="interactions" value="41"/>
</dbReference>
<comment type="function">
    <text evidence="10">Regulates also the sphingolipid metabolism.</text>
</comment>
<evidence type="ECO:0000256" key="5">
    <source>
        <dbReference type="ARBA" id="ARBA00022824"/>
    </source>
</evidence>
<dbReference type="InterPro" id="IPR007290">
    <property type="entry name" value="Arv1"/>
</dbReference>
<evidence type="ECO:0000256" key="6">
    <source>
        <dbReference type="ARBA" id="ARBA00022989"/>
    </source>
</evidence>
<evidence type="ECO:0000256" key="9">
    <source>
        <dbReference type="ARBA" id="ARBA00023136"/>
    </source>
</evidence>
<evidence type="ECO:0000256" key="1">
    <source>
        <dbReference type="ARBA" id="ARBA00004477"/>
    </source>
</evidence>
<evidence type="ECO:0000256" key="4">
    <source>
        <dbReference type="ARBA" id="ARBA00022692"/>
    </source>
</evidence>
<dbReference type="GO" id="GO:0097036">
    <property type="term" value="P:regulation of plasma membrane sterol distribution"/>
    <property type="evidence" value="ECO:0007669"/>
    <property type="project" value="UniProtKB-UniRule"/>
</dbReference>
<sequence length="273" mass="31842">MLCIQCAKPADSLYVEYSHGHIKLTDCAFCQQTVDKYVEFDGVLIFIDLLLLKPECYRHLVYNSFGINDNRIKKDWLGNIFHWDYLTRLWALLVAFEIYLAWAAIEQEQSQTYIQLPMTAAQYILHNLGPVQQYLFFAFQCTLDVLLLEFLTYWLINIFVNQVSFQIISRTILLAHGARLFPVLMLIWPYDSSLSVSAVQWAAGLYVVEAIRIVTNNSPLKIGLICAVVTIVKWVIVRYTMALFVTNFNWYQSVTFLVNEYRCLYIVLLYHLT</sequence>
<dbReference type="GO" id="GO:0016125">
    <property type="term" value="P:sterol metabolic process"/>
    <property type="evidence" value="ECO:0007669"/>
    <property type="project" value="UniProtKB-UniRule"/>
</dbReference>